<dbReference type="SUPFAM" id="SSF88713">
    <property type="entry name" value="Glycoside hydrolase/deacetylase"/>
    <property type="match status" value="1"/>
</dbReference>
<dbReference type="Pfam" id="PF01522">
    <property type="entry name" value="Polysacc_deac_1"/>
    <property type="match status" value="1"/>
</dbReference>
<evidence type="ECO:0000313" key="2">
    <source>
        <dbReference type="EMBL" id="SDR29714.1"/>
    </source>
</evidence>
<dbReference type="KEGG" id="acry:AC20117_22980"/>
<dbReference type="GO" id="GO:0016810">
    <property type="term" value="F:hydrolase activity, acting on carbon-nitrogen (but not peptide) bonds"/>
    <property type="evidence" value="ECO:0007669"/>
    <property type="project" value="InterPro"/>
</dbReference>
<dbReference type="AlphaFoldDB" id="A0A1H1HWB9"/>
<dbReference type="InterPro" id="IPR011330">
    <property type="entry name" value="Glyco_hydro/deAcase_b/a-brl"/>
</dbReference>
<dbReference type="Proteomes" id="UP000181917">
    <property type="component" value="Unassembled WGS sequence"/>
</dbReference>
<dbReference type="RefSeq" id="WP_074703513.1">
    <property type="nucleotide sequence ID" value="NZ_CP018865.1"/>
</dbReference>
<dbReference type="STRING" id="37928.SAMN04489742_4726"/>
<evidence type="ECO:0000313" key="3">
    <source>
        <dbReference type="Proteomes" id="UP000181917"/>
    </source>
</evidence>
<sequence>MTWAHERPFAPIHDRLPYDAIVDRPAPRWPGGARLAVWVVPNIEHYEYLPPAGAVDPYPRTPHPDVRKYTYHDYGNRVGFWRMLEVLDRYEIPCTTSLNVAVLDHYPAIAEAMSERGWDHMSHGLYNTRYLTGMGETAERSFLEDCNAVLRRHTGRSFSGMLGPNITGNAWTPDLMAELGMTFHADWVHDERPAPLLTRSGGPLVALPYTYALNDAPLLMRSHVEGPDYAGYLTAQFDELYERDENCGRMMCLSLHPFTIGQPHRAGHFDRVLAHLRAHDGVWIATASDIVDHYLRTSYAHDLQRATEAVCA</sequence>
<proteinExistence type="predicted"/>
<gene>
    <name evidence="2" type="ORF">SAMN04489742_4726</name>
</gene>
<dbReference type="Gene3D" id="3.20.20.370">
    <property type="entry name" value="Glycoside hydrolase/deacetylase"/>
    <property type="match status" value="1"/>
</dbReference>
<protein>
    <submittedName>
        <fullName evidence="2">Polysaccharide deacetylase</fullName>
    </submittedName>
</protein>
<dbReference type="OrthoDB" id="9787041at2"/>
<keyword evidence="3" id="KW-1185">Reference proteome</keyword>
<dbReference type="GO" id="GO:0005975">
    <property type="term" value="P:carbohydrate metabolic process"/>
    <property type="evidence" value="ECO:0007669"/>
    <property type="project" value="InterPro"/>
</dbReference>
<dbReference type="PANTHER" id="PTHR43123">
    <property type="entry name" value="POLYSACCHARIDE DEACETYLASE-RELATED"/>
    <property type="match status" value="1"/>
</dbReference>
<feature type="domain" description="NodB homology" evidence="1">
    <location>
        <begin position="73"/>
        <end position="183"/>
    </location>
</feature>
<dbReference type="InterPro" id="IPR002509">
    <property type="entry name" value="NODB_dom"/>
</dbReference>
<accession>A0A1H1HWB9</accession>
<organism evidence="2 3">
    <name type="scientific">Crystallibacter crystallopoietes</name>
    <dbReference type="NCBI Taxonomy" id="37928"/>
    <lineage>
        <taxon>Bacteria</taxon>
        <taxon>Bacillati</taxon>
        <taxon>Actinomycetota</taxon>
        <taxon>Actinomycetes</taxon>
        <taxon>Micrococcales</taxon>
        <taxon>Micrococcaceae</taxon>
        <taxon>Crystallibacter</taxon>
    </lineage>
</organism>
<evidence type="ECO:0000259" key="1">
    <source>
        <dbReference type="Pfam" id="PF01522"/>
    </source>
</evidence>
<dbReference type="EMBL" id="FNKH01000003">
    <property type="protein sequence ID" value="SDR29714.1"/>
    <property type="molecule type" value="Genomic_DNA"/>
</dbReference>
<dbReference type="PANTHER" id="PTHR43123:SF4">
    <property type="entry name" value="POLYSACCHARIDE DEACETYLASE"/>
    <property type="match status" value="1"/>
</dbReference>
<reference evidence="2 3" key="1">
    <citation type="submission" date="2016-10" db="EMBL/GenBank/DDBJ databases">
        <authorList>
            <person name="de Groot N.N."/>
        </authorList>
    </citation>
    <scope>NUCLEOTIDE SEQUENCE [LARGE SCALE GENOMIC DNA]</scope>
    <source>
        <strain evidence="2 3">DSM 20117</strain>
    </source>
</reference>
<name>A0A1H1HWB9_9MICC</name>